<keyword evidence="2" id="KW-0808">Transferase</keyword>
<dbReference type="SUPFAM" id="SSF89550">
    <property type="entry name" value="PHP domain-like"/>
    <property type="match status" value="1"/>
</dbReference>
<evidence type="ECO:0000259" key="1">
    <source>
        <dbReference type="SMART" id="SM00481"/>
    </source>
</evidence>
<accession>A0A2T4J681</accession>
<dbReference type="GO" id="GO:0035312">
    <property type="term" value="F:5'-3' DNA exonuclease activity"/>
    <property type="evidence" value="ECO:0007669"/>
    <property type="project" value="TreeGrafter"/>
</dbReference>
<evidence type="ECO:0000313" key="3">
    <source>
        <dbReference type="Proteomes" id="UP000241362"/>
    </source>
</evidence>
<dbReference type="PANTHER" id="PTHR42924">
    <property type="entry name" value="EXONUCLEASE"/>
    <property type="match status" value="1"/>
</dbReference>
<proteinExistence type="predicted"/>
<evidence type="ECO:0000313" key="2">
    <source>
        <dbReference type="EMBL" id="PTE13363.1"/>
    </source>
</evidence>
<dbReference type="Proteomes" id="UP000241362">
    <property type="component" value="Unassembled WGS sequence"/>
</dbReference>
<dbReference type="PANTHER" id="PTHR42924:SF11">
    <property type="entry name" value="POLYMERASE_HISTIDINOL PHOSPHATASE N-TERMINAL DOMAIN-CONTAINING PROTEIN"/>
    <property type="match status" value="1"/>
</dbReference>
<name>A0A2T4J681_FUSBL</name>
<dbReference type="AlphaFoldDB" id="A0A2T4J681"/>
<dbReference type="EMBL" id="PZKE01000015">
    <property type="protein sequence ID" value="PTE13363.1"/>
    <property type="molecule type" value="Genomic_DNA"/>
</dbReference>
<dbReference type="InterPro" id="IPR003141">
    <property type="entry name" value="Pol/His_phosphatase_N"/>
</dbReference>
<reference evidence="2 3" key="1">
    <citation type="submission" date="2018-03" db="EMBL/GenBank/DDBJ databases">
        <title>Rhodobacter blasticus.</title>
        <authorList>
            <person name="Meyer T.E."/>
            <person name="Miller S."/>
            <person name="Lodha T."/>
            <person name="Gandham S."/>
            <person name="Chintalapati S."/>
            <person name="Chintalapati V.R."/>
        </authorList>
    </citation>
    <scope>NUCLEOTIDE SEQUENCE [LARGE SCALE GENOMIC DNA]</scope>
    <source>
        <strain evidence="2 3">DSM 2131</strain>
    </source>
</reference>
<dbReference type="SMART" id="SM00481">
    <property type="entry name" value="POLIIIAc"/>
    <property type="match status" value="1"/>
</dbReference>
<protein>
    <submittedName>
        <fullName evidence="2">Phosphotransferase</fullName>
    </submittedName>
</protein>
<dbReference type="GO" id="GO:0016740">
    <property type="term" value="F:transferase activity"/>
    <property type="evidence" value="ECO:0007669"/>
    <property type="project" value="UniProtKB-KW"/>
</dbReference>
<dbReference type="GO" id="GO:0004534">
    <property type="term" value="F:5'-3' RNA exonuclease activity"/>
    <property type="evidence" value="ECO:0007669"/>
    <property type="project" value="TreeGrafter"/>
</dbReference>
<dbReference type="Gene3D" id="3.20.20.140">
    <property type="entry name" value="Metal-dependent hydrolases"/>
    <property type="match status" value="1"/>
</dbReference>
<keyword evidence="3" id="KW-1185">Reference proteome</keyword>
<gene>
    <name evidence="2" type="ORF">C5F44_14375</name>
</gene>
<sequence length="317" mass="34196">MRPSAFTAPGRFWRGNLHTHSTRSDGVLSPQEVCRRYRDEGYDFLALTDHFIGMYDYPLVDTTPFRSEGFTTLLGAELHSGAQKNGELWHILAVGLPLDFAPPTTTSFIADPGQETGPEIAARAVAAGAFVAIAHPQWSGLTLEDARSITAAHAVEIYNHGCAAGCDRPDGAGIADLLLTEGRKLSLIATDDAHFSEPDHFGGWVMVKATENTPEALLAALKRGDFYSSQGPEIRDIRVEGNKAIVECSAAVSVVAMGWGTGAKGVHGQSMTRAEVPLDRLLGSPWLRISVIDAAGRRAWSNPIWREEGPNPRRAQG</sequence>
<organism evidence="2 3">
    <name type="scientific">Fuscovulum blasticum DSM 2131</name>
    <dbReference type="NCBI Taxonomy" id="1188250"/>
    <lineage>
        <taxon>Bacteria</taxon>
        <taxon>Pseudomonadati</taxon>
        <taxon>Pseudomonadota</taxon>
        <taxon>Alphaproteobacteria</taxon>
        <taxon>Rhodobacterales</taxon>
        <taxon>Paracoccaceae</taxon>
        <taxon>Pseudogemmobacter</taxon>
    </lineage>
</organism>
<dbReference type="InterPro" id="IPR052018">
    <property type="entry name" value="PHP_domain"/>
</dbReference>
<dbReference type="InterPro" id="IPR016195">
    <property type="entry name" value="Pol/histidinol_Pase-like"/>
</dbReference>
<feature type="domain" description="Polymerase/histidinol phosphatase N-terminal" evidence="1">
    <location>
        <begin position="15"/>
        <end position="82"/>
    </location>
</feature>
<comment type="caution">
    <text evidence="2">The sequence shown here is derived from an EMBL/GenBank/DDBJ whole genome shotgun (WGS) entry which is preliminary data.</text>
</comment>